<dbReference type="AlphaFoldDB" id="A0A3P6S4M7"/>
<evidence type="ECO:0000313" key="1">
    <source>
        <dbReference type="EMBL" id="VDK70702.1"/>
    </source>
</evidence>
<organism evidence="1 2">
    <name type="scientific">Dibothriocephalus latus</name>
    <name type="common">Fish tapeworm</name>
    <name type="synonym">Diphyllobothrium latum</name>
    <dbReference type="NCBI Taxonomy" id="60516"/>
    <lineage>
        <taxon>Eukaryota</taxon>
        <taxon>Metazoa</taxon>
        <taxon>Spiralia</taxon>
        <taxon>Lophotrochozoa</taxon>
        <taxon>Platyhelminthes</taxon>
        <taxon>Cestoda</taxon>
        <taxon>Eucestoda</taxon>
        <taxon>Diphyllobothriidea</taxon>
        <taxon>Diphyllobothriidae</taxon>
        <taxon>Dibothriocephalus</taxon>
    </lineage>
</organism>
<protein>
    <submittedName>
        <fullName evidence="1">Uncharacterized protein</fullName>
    </submittedName>
</protein>
<keyword evidence="2" id="KW-1185">Reference proteome</keyword>
<proteinExistence type="predicted"/>
<name>A0A3P6S4M7_DIBLA</name>
<dbReference type="Proteomes" id="UP000281553">
    <property type="component" value="Unassembled WGS sequence"/>
</dbReference>
<reference evidence="1 2" key="1">
    <citation type="submission" date="2018-11" db="EMBL/GenBank/DDBJ databases">
        <authorList>
            <consortium name="Pathogen Informatics"/>
        </authorList>
    </citation>
    <scope>NUCLEOTIDE SEQUENCE [LARGE SCALE GENOMIC DNA]</scope>
</reference>
<sequence length="87" mass="10014">MFATDEDVKEGQLIVLFVLHCKMFVREDAADMLPEHEHLIPFENDEGIIHIPHTKFGSVLLEDKLFRTTSARSHEISERIGIRVICP</sequence>
<evidence type="ECO:0000313" key="2">
    <source>
        <dbReference type="Proteomes" id="UP000281553"/>
    </source>
</evidence>
<dbReference type="OrthoDB" id="6276618at2759"/>
<dbReference type="EMBL" id="UYRU01041872">
    <property type="protein sequence ID" value="VDK70702.1"/>
    <property type="molecule type" value="Genomic_DNA"/>
</dbReference>
<gene>
    <name evidence="1" type="ORF">DILT_LOCUS2271</name>
</gene>
<accession>A0A3P6S4M7</accession>